<comment type="caution">
    <text evidence="1">The sequence shown here is derived from an EMBL/GenBank/DDBJ whole genome shotgun (WGS) entry which is preliminary data.</text>
</comment>
<dbReference type="EMBL" id="LAXD01000001">
    <property type="protein sequence ID" value="KWX00622.1"/>
    <property type="molecule type" value="Genomic_DNA"/>
</dbReference>
<dbReference type="Proteomes" id="UP000070188">
    <property type="component" value="Unassembled WGS sequence"/>
</dbReference>
<name>A0A132MTA5_9ACTN</name>
<evidence type="ECO:0000313" key="2">
    <source>
        <dbReference type="Proteomes" id="UP000070188"/>
    </source>
</evidence>
<keyword evidence="2" id="KW-1185">Reference proteome</keyword>
<proteinExistence type="predicted"/>
<sequence>MVHERRWLVGDFVRGHRTTLSYSEVTSKGARRVTEPFRGARTI</sequence>
<accession>A0A132MTA5</accession>
<reference evidence="2" key="1">
    <citation type="submission" date="2015-04" db="EMBL/GenBank/DDBJ databases">
        <title>Physiological reanalysis, assessment of diazotrophy, and genome sequences of multiple isolates of Streptomyces thermoautotrophicus.</title>
        <authorList>
            <person name="MacKellar D.C."/>
            <person name="Lieber L."/>
            <person name="Norman J."/>
            <person name="Bolger A."/>
            <person name="Tobin C."/>
            <person name="Murray J.W."/>
            <person name="Chang R."/>
            <person name="Ford T."/>
            <person name="Nguyen P.Q."/>
            <person name="Woodward J."/>
            <person name="Permingeat H."/>
            <person name="Joshi N.S."/>
            <person name="Silver P.A."/>
            <person name="Usadel B."/>
            <person name="Rutherford A.W."/>
            <person name="Friesen M."/>
            <person name="Prell J."/>
        </authorList>
    </citation>
    <scope>NUCLEOTIDE SEQUENCE [LARGE SCALE GENOMIC DNA]</scope>
    <source>
        <strain evidence="2">H1</strain>
    </source>
</reference>
<dbReference type="AlphaFoldDB" id="A0A132MTA5"/>
<organism evidence="1 2">
    <name type="scientific">Carbonactinospora thermoautotrophica</name>
    <dbReference type="NCBI Taxonomy" id="1469144"/>
    <lineage>
        <taxon>Bacteria</taxon>
        <taxon>Bacillati</taxon>
        <taxon>Actinomycetota</taxon>
        <taxon>Actinomycetes</taxon>
        <taxon>Kitasatosporales</taxon>
        <taxon>Carbonactinosporaceae</taxon>
        <taxon>Carbonactinospora</taxon>
    </lineage>
</organism>
<gene>
    <name evidence="1" type="ORF">LI90_1641</name>
</gene>
<protein>
    <submittedName>
        <fullName evidence="1">Uncharacterized protein</fullName>
    </submittedName>
</protein>
<evidence type="ECO:0000313" key="1">
    <source>
        <dbReference type="EMBL" id="KWX00622.1"/>
    </source>
</evidence>